<evidence type="ECO:0000313" key="3">
    <source>
        <dbReference type="Proteomes" id="UP000604001"/>
    </source>
</evidence>
<protein>
    <recommendedName>
        <fullName evidence="4">DUF4232 domain-containing protein</fullName>
    </recommendedName>
</protein>
<dbReference type="Proteomes" id="UP000604001">
    <property type="component" value="Unassembled WGS sequence"/>
</dbReference>
<dbReference type="RefSeq" id="WP_186346718.1">
    <property type="nucleotide sequence ID" value="NZ_BMMR01000006.1"/>
</dbReference>
<feature type="region of interest" description="Disordered" evidence="1">
    <location>
        <begin position="40"/>
        <end position="122"/>
    </location>
</feature>
<gene>
    <name evidence="2" type="ORF">H7344_14485</name>
</gene>
<evidence type="ECO:0000313" key="2">
    <source>
        <dbReference type="EMBL" id="MBC2961506.1"/>
    </source>
</evidence>
<comment type="caution">
    <text evidence="2">The sequence shown here is derived from an EMBL/GenBank/DDBJ whole genome shotgun (WGS) entry which is preliminary data.</text>
</comment>
<organism evidence="2 3">
    <name type="scientific">Nocardioides deserti</name>
    <dbReference type="NCBI Taxonomy" id="1588644"/>
    <lineage>
        <taxon>Bacteria</taxon>
        <taxon>Bacillati</taxon>
        <taxon>Actinomycetota</taxon>
        <taxon>Actinomycetes</taxon>
        <taxon>Propionibacteriales</taxon>
        <taxon>Nocardioidaceae</taxon>
        <taxon>Nocardioides</taxon>
    </lineage>
</organism>
<keyword evidence="3" id="KW-1185">Reference proteome</keyword>
<evidence type="ECO:0000256" key="1">
    <source>
        <dbReference type="SAM" id="MobiDB-lite"/>
    </source>
</evidence>
<feature type="compositionally biased region" description="Low complexity" evidence="1">
    <location>
        <begin position="48"/>
        <end position="58"/>
    </location>
</feature>
<accession>A0ABR6UAM9</accession>
<evidence type="ECO:0008006" key="4">
    <source>
        <dbReference type="Google" id="ProtNLM"/>
    </source>
</evidence>
<name>A0ABR6UAM9_9ACTN</name>
<reference evidence="2 3" key="1">
    <citation type="submission" date="2020-08" db="EMBL/GenBank/DDBJ databases">
        <title>novel species in genus Nocardioides.</title>
        <authorList>
            <person name="Zhang G."/>
        </authorList>
    </citation>
    <scope>NUCLEOTIDE SEQUENCE [LARGE SCALE GENOMIC DNA]</scope>
    <source>
        <strain evidence="2 3">SC8A-24</strain>
    </source>
</reference>
<dbReference type="EMBL" id="JACMYC010000008">
    <property type="protein sequence ID" value="MBC2961506.1"/>
    <property type="molecule type" value="Genomic_DNA"/>
</dbReference>
<sequence>MTTLTRGPLPPAVYWRRRLVVLTIGLVLVLGLGRLLGGGSDGSDPDRAAPAAADASPSQTVTVTPSADLTAAATPGTTATAGPGSGEGRSDGEGGKGKAKGTGKPGSSASSEPVLAPPVGRCEGTDVAVTPEVSKAVAGRDVTVVLNLRTVSTPACTWRVSRANVDLSITSGRDGIWSTRQCGKALPGEDVVVRNNVTTAVPITWNAARMDDSCSRITEWALPGYYHATAAALGGEPSDVQFELEAPVAATVTKTAEPKRR</sequence>
<proteinExistence type="predicted"/>
<feature type="compositionally biased region" description="Low complexity" evidence="1">
    <location>
        <begin position="70"/>
        <end position="82"/>
    </location>
</feature>